<dbReference type="InterPro" id="IPR051294">
    <property type="entry name" value="HORMA_MeioticProgression"/>
</dbReference>
<dbReference type="InterPro" id="IPR003511">
    <property type="entry name" value="HORMA_dom"/>
</dbReference>
<name>A0ABR1BQ52_NECAM</name>
<organism evidence="8 9">
    <name type="scientific">Necator americanus</name>
    <name type="common">Human hookworm</name>
    <dbReference type="NCBI Taxonomy" id="51031"/>
    <lineage>
        <taxon>Eukaryota</taxon>
        <taxon>Metazoa</taxon>
        <taxon>Ecdysozoa</taxon>
        <taxon>Nematoda</taxon>
        <taxon>Chromadorea</taxon>
        <taxon>Rhabditida</taxon>
        <taxon>Rhabditina</taxon>
        <taxon>Rhabditomorpha</taxon>
        <taxon>Strongyloidea</taxon>
        <taxon>Ancylostomatidae</taxon>
        <taxon>Bunostominae</taxon>
        <taxon>Necator</taxon>
    </lineage>
</organism>
<feature type="compositionally biased region" description="Polar residues" evidence="6">
    <location>
        <begin position="389"/>
        <end position="400"/>
    </location>
</feature>
<dbReference type="PANTHER" id="PTHR48225:SF7">
    <property type="entry name" value="MEIOSIS-SPECIFIC PROTEIN HOP1"/>
    <property type="match status" value="1"/>
</dbReference>
<proteinExistence type="predicted"/>
<evidence type="ECO:0000256" key="6">
    <source>
        <dbReference type="SAM" id="MobiDB-lite"/>
    </source>
</evidence>
<dbReference type="PROSITE" id="PS50815">
    <property type="entry name" value="HORMA"/>
    <property type="match status" value="1"/>
</dbReference>
<reference evidence="8 9" key="1">
    <citation type="submission" date="2023-08" db="EMBL/GenBank/DDBJ databases">
        <title>A Necator americanus chromosomal reference genome.</title>
        <authorList>
            <person name="Ilik V."/>
            <person name="Petrzelkova K.J."/>
            <person name="Pardy F."/>
            <person name="Fuh T."/>
            <person name="Niatou-Singa F.S."/>
            <person name="Gouil Q."/>
            <person name="Baker L."/>
            <person name="Ritchie M.E."/>
            <person name="Jex A.R."/>
            <person name="Gazzola D."/>
            <person name="Li H."/>
            <person name="Toshio Fujiwara R."/>
            <person name="Zhan B."/>
            <person name="Aroian R.V."/>
            <person name="Pafco B."/>
            <person name="Schwarz E.M."/>
        </authorList>
    </citation>
    <scope>NUCLEOTIDE SEQUENCE [LARGE SCALE GENOMIC DNA]</scope>
    <source>
        <strain evidence="8 9">Aroian</strain>
        <tissue evidence="8">Whole animal</tissue>
    </source>
</reference>
<evidence type="ECO:0000256" key="4">
    <source>
        <dbReference type="ARBA" id="ARBA00023242"/>
    </source>
</evidence>
<keyword evidence="4" id="KW-0539">Nucleus</keyword>
<gene>
    <name evidence="8" type="primary">Necator_chrI.g2029</name>
    <name evidence="8" type="ORF">RB195_005903</name>
</gene>
<dbReference type="Pfam" id="PF02301">
    <property type="entry name" value="HORMA"/>
    <property type="match status" value="1"/>
</dbReference>
<feature type="compositionally biased region" description="Basic and acidic residues" evidence="6">
    <location>
        <begin position="401"/>
        <end position="430"/>
    </location>
</feature>
<feature type="region of interest" description="Disordered" evidence="6">
    <location>
        <begin position="303"/>
        <end position="435"/>
    </location>
</feature>
<evidence type="ECO:0000313" key="9">
    <source>
        <dbReference type="Proteomes" id="UP001303046"/>
    </source>
</evidence>
<accession>A0ABR1BQ52</accession>
<dbReference type="Gene3D" id="3.30.900.10">
    <property type="entry name" value="HORMA domain"/>
    <property type="match status" value="1"/>
</dbReference>
<evidence type="ECO:0000256" key="5">
    <source>
        <dbReference type="ARBA" id="ARBA00023254"/>
    </source>
</evidence>
<comment type="subcellular location">
    <subcellularLocation>
        <location evidence="2">Chromosome</location>
    </subcellularLocation>
    <subcellularLocation>
        <location evidence="1">Nucleus</location>
    </subcellularLocation>
</comment>
<dbReference type="Proteomes" id="UP001303046">
    <property type="component" value="Unassembled WGS sequence"/>
</dbReference>
<keyword evidence="3" id="KW-0158">Chromosome</keyword>
<feature type="compositionally biased region" description="Low complexity" evidence="6">
    <location>
        <begin position="318"/>
        <end position="331"/>
    </location>
</feature>
<evidence type="ECO:0000256" key="1">
    <source>
        <dbReference type="ARBA" id="ARBA00004123"/>
    </source>
</evidence>
<keyword evidence="5" id="KW-0469">Meiosis</keyword>
<keyword evidence="9" id="KW-1185">Reference proteome</keyword>
<feature type="domain" description="HORMA" evidence="7">
    <location>
        <begin position="30"/>
        <end position="234"/>
    </location>
</feature>
<evidence type="ECO:0000256" key="2">
    <source>
        <dbReference type="ARBA" id="ARBA00004286"/>
    </source>
</evidence>
<evidence type="ECO:0000256" key="3">
    <source>
        <dbReference type="ARBA" id="ARBA00022454"/>
    </source>
</evidence>
<sequence length="502" mass="55517">MTSLATNQNSRDVRKRTWAGTFPEEVSRLHDSTIFITRCMYITFSHILASRRLLPKNVFKTRVIDGDLKACVMDTSDVLGARLVQKFKGINHAVELRYLRELMLVVSATEEDEKDAIEMYTWRLRYDTDGNPEAELRQADGTVMASLRFRGMKYLKKQVTELLVMIRTLCRGTLSPLPSGVSGTLRITYTDRAPRGYQAPGFYRSPEDPVLRSEAQEVEIGSLQTKHHGASVVVQSIFIDDAYAVGLRLKETMKITSLDDSLNESLGEEHGAGDEDNRSSIDDTMERISDGIAQQINVVEIPRSEEVLAPDGPRTILRSDQSDSSNSSRTSLVEVRGSTIHMNESDTSPEDAPPKRPRRGRNAAAKVQPGKPIAERAKSPILVSAAPQIETTTTTPSSRKYANDSHDTPPAKRTPGEIKCSKFTPKEPPTRRRKCLPGIPSAIALTFVDHEKAFDSIETNAILSALIKQGVHASAPSPYPLDRGYDKAILYAEAAHAALENG</sequence>
<dbReference type="PANTHER" id="PTHR48225">
    <property type="entry name" value="HORMA DOMAIN-CONTAINING PROTEIN 1"/>
    <property type="match status" value="1"/>
</dbReference>
<comment type="caution">
    <text evidence="8">The sequence shown here is derived from an EMBL/GenBank/DDBJ whole genome shotgun (WGS) entry which is preliminary data.</text>
</comment>
<dbReference type="EMBL" id="JAVFWL010000001">
    <property type="protein sequence ID" value="KAK6728544.1"/>
    <property type="molecule type" value="Genomic_DNA"/>
</dbReference>
<evidence type="ECO:0000259" key="7">
    <source>
        <dbReference type="PROSITE" id="PS50815"/>
    </source>
</evidence>
<evidence type="ECO:0000313" key="8">
    <source>
        <dbReference type="EMBL" id="KAK6728544.1"/>
    </source>
</evidence>
<dbReference type="SUPFAM" id="SSF56019">
    <property type="entry name" value="The spindle assembly checkpoint protein mad2"/>
    <property type="match status" value="1"/>
</dbReference>
<dbReference type="InterPro" id="IPR036570">
    <property type="entry name" value="HORMA_dom_sf"/>
</dbReference>
<protein>
    <recommendedName>
        <fullName evidence="7">HORMA domain-containing protein</fullName>
    </recommendedName>
</protein>